<dbReference type="SUPFAM" id="SSF109604">
    <property type="entry name" value="HD-domain/PDEase-like"/>
    <property type="match status" value="1"/>
</dbReference>
<evidence type="ECO:0000259" key="1">
    <source>
        <dbReference type="PROSITE" id="PS51832"/>
    </source>
</evidence>
<dbReference type="Gene3D" id="1.10.3210.10">
    <property type="entry name" value="Hypothetical protein af1432"/>
    <property type="match status" value="1"/>
</dbReference>
<dbReference type="InterPro" id="IPR003607">
    <property type="entry name" value="HD/PDEase_dom"/>
</dbReference>
<dbReference type="Proteomes" id="UP000040576">
    <property type="component" value="Unassembled WGS sequence"/>
</dbReference>
<sequence length="295" mass="34201">MYTKPVNWLTIGDVLAEDIIIDHEVIFTAGTVITLNKILKLQSLEIAYVKVSSTPFATANYQKQTIIFSDLIAQDFYNFLIKNNKNQRYSILLKDNEDFQFVTNHALLNMNESVVNLLSALKSWDNCSYKHVLDVFVIAAQWMRYLGMTVSADDCYGLLLHDIGKIKVPRSILIKNQSLTNEEYEYIKMHTENGDCILKSLNFPNIVCDMAKFHHVRFNGTGYPKTYPEVLDIRIKMLMIVDVFSALTLDRPYRKAYSFEDGLDILKMEADGFDKDLLQQFINFIKYKMEKIPQR</sequence>
<evidence type="ECO:0000313" key="3">
    <source>
        <dbReference type="Proteomes" id="UP000040576"/>
    </source>
</evidence>
<dbReference type="EMBL" id="CCRF01000087">
    <property type="protein sequence ID" value="CEE02799.1"/>
    <property type="molecule type" value="Genomic_DNA"/>
</dbReference>
<evidence type="ECO:0000313" key="2">
    <source>
        <dbReference type="EMBL" id="CEE02799.1"/>
    </source>
</evidence>
<dbReference type="PANTHER" id="PTHR43155">
    <property type="entry name" value="CYCLIC DI-GMP PHOSPHODIESTERASE PA4108-RELATED"/>
    <property type="match status" value="1"/>
</dbReference>
<feature type="domain" description="HD-GYP" evidence="1">
    <location>
        <begin position="106"/>
        <end position="295"/>
    </location>
</feature>
<dbReference type="InterPro" id="IPR037522">
    <property type="entry name" value="HD_GYP_dom"/>
</dbReference>
<proteinExistence type="predicted"/>
<organism evidence="2 3">
    <name type="scientific">Caldibacillus thermoamylovorans</name>
    <dbReference type="NCBI Taxonomy" id="35841"/>
    <lineage>
        <taxon>Bacteria</taxon>
        <taxon>Bacillati</taxon>
        <taxon>Bacillota</taxon>
        <taxon>Bacilli</taxon>
        <taxon>Bacillales</taxon>
        <taxon>Bacillaceae</taxon>
        <taxon>Caldibacillus</taxon>
    </lineage>
</organism>
<gene>
    <name evidence="2" type="ORF">BT1A1_3011</name>
</gene>
<keyword evidence="3" id="KW-1185">Reference proteome</keyword>
<reference evidence="2 3" key="1">
    <citation type="submission" date="2014-07" db="EMBL/GenBank/DDBJ databases">
        <authorList>
            <person name="Wibberg Daniel"/>
        </authorList>
    </citation>
    <scope>NUCLEOTIDE SEQUENCE [LARGE SCALE GENOMIC DNA]</scope>
</reference>
<dbReference type="GeneID" id="92962399"/>
<dbReference type="PANTHER" id="PTHR43155:SF2">
    <property type="entry name" value="CYCLIC DI-GMP PHOSPHODIESTERASE PA4108"/>
    <property type="match status" value="1"/>
</dbReference>
<protein>
    <recommendedName>
        <fullName evidence="1">HD-GYP domain-containing protein</fullName>
    </recommendedName>
</protein>
<dbReference type="CDD" id="cd00077">
    <property type="entry name" value="HDc"/>
    <property type="match status" value="1"/>
</dbReference>
<name>A0A090KVR9_9BACI</name>
<accession>A0A090KVR9</accession>
<dbReference type="Pfam" id="PF13487">
    <property type="entry name" value="HD_5"/>
    <property type="match status" value="1"/>
</dbReference>
<dbReference type="PROSITE" id="PS51832">
    <property type="entry name" value="HD_GYP"/>
    <property type="match status" value="1"/>
</dbReference>
<dbReference type="RefSeq" id="WP_034772654.1">
    <property type="nucleotide sequence ID" value="NZ_CCRF01000087.1"/>
</dbReference>
<dbReference type="AlphaFoldDB" id="A0A090KVR9"/>